<dbReference type="PROSITE" id="PS50871">
    <property type="entry name" value="C1Q"/>
    <property type="match status" value="1"/>
</dbReference>
<evidence type="ECO:0000259" key="2">
    <source>
        <dbReference type="PROSITE" id="PS50871"/>
    </source>
</evidence>
<dbReference type="InterPro" id="IPR008983">
    <property type="entry name" value="Tumour_necrosis_fac-like_dom"/>
</dbReference>
<name>A0A1T5BVS3_9BACT</name>
<reference evidence="4" key="1">
    <citation type="submission" date="2017-02" db="EMBL/GenBank/DDBJ databases">
        <authorList>
            <person name="Varghese N."/>
            <person name="Submissions S."/>
        </authorList>
    </citation>
    <scope>NUCLEOTIDE SEQUENCE [LARGE SCALE GENOMIC DNA]</scope>
    <source>
        <strain evidence="4">DSM 22270</strain>
    </source>
</reference>
<dbReference type="SUPFAM" id="SSF49842">
    <property type="entry name" value="TNF-like"/>
    <property type="match status" value="1"/>
</dbReference>
<evidence type="ECO:0000256" key="1">
    <source>
        <dbReference type="SAM" id="SignalP"/>
    </source>
</evidence>
<evidence type="ECO:0000313" key="3">
    <source>
        <dbReference type="EMBL" id="SKB51428.1"/>
    </source>
</evidence>
<dbReference type="InterPro" id="IPR001073">
    <property type="entry name" value="C1q_dom"/>
</dbReference>
<dbReference type="EMBL" id="FUZA01000001">
    <property type="protein sequence ID" value="SKB51428.1"/>
    <property type="molecule type" value="Genomic_DNA"/>
</dbReference>
<feature type="chain" id="PRO_5012662323" evidence="1">
    <location>
        <begin position="21"/>
        <end position="352"/>
    </location>
</feature>
<keyword evidence="1" id="KW-0732">Signal</keyword>
<dbReference type="STRING" id="651661.SAMN05660293_00661"/>
<protein>
    <submittedName>
        <fullName evidence="3">C1q domain-containing protein</fullName>
    </submittedName>
</protein>
<dbReference type="OrthoDB" id="932970at2"/>
<feature type="signal peptide" evidence="1">
    <location>
        <begin position="1"/>
        <end position="20"/>
    </location>
</feature>
<keyword evidence="4" id="KW-1185">Reference proteome</keyword>
<gene>
    <name evidence="3" type="ORF">SAMN05660293_00661</name>
</gene>
<dbReference type="Proteomes" id="UP000190897">
    <property type="component" value="Unassembled WGS sequence"/>
</dbReference>
<evidence type="ECO:0000313" key="4">
    <source>
        <dbReference type="Proteomes" id="UP000190897"/>
    </source>
</evidence>
<feature type="domain" description="C1q" evidence="2">
    <location>
        <begin position="203"/>
        <end position="352"/>
    </location>
</feature>
<dbReference type="Gene3D" id="2.60.120.40">
    <property type="match status" value="1"/>
</dbReference>
<dbReference type="Pfam" id="PF00386">
    <property type="entry name" value="C1q"/>
    <property type="match status" value="1"/>
</dbReference>
<organism evidence="3 4">
    <name type="scientific">Dyadobacter psychrophilus</name>
    <dbReference type="NCBI Taxonomy" id="651661"/>
    <lineage>
        <taxon>Bacteria</taxon>
        <taxon>Pseudomonadati</taxon>
        <taxon>Bacteroidota</taxon>
        <taxon>Cytophagia</taxon>
        <taxon>Cytophagales</taxon>
        <taxon>Spirosomataceae</taxon>
        <taxon>Dyadobacter</taxon>
    </lineage>
</organism>
<dbReference type="AlphaFoldDB" id="A0A1T5BVS3"/>
<sequence>MMKSTVTIIIILLLWQQSNAQSVGINTNSPDASAVLDINGGNKGILLPKVSLESITDKTTIPNPANTLLLYNTNTQMGAEGFYYNSGDKNNPLWRLVGTRLNLPFSQSGSSGGALFFIENSSNEANAIGISGLSEKIGVRGSSETGTGVSGNSTNGVGVQATSANGLALNVNGKLKISGNGQAPGQGKLLTSDANGNASWQTPAVNLIAFSEIGINGGGNINSTKGLTLVKVNFGTLQYNLGGAYDVASNNFTAPVNGIYHFDAMVEWVHSDPDLLYQPSLKLIRSRNGDETVLAFDFESFVSLHHTSILTIDCQLEQGDIVFVAGMSATNGIELETSASAAHFNGRLLQKL</sequence>
<dbReference type="RefSeq" id="WP_082213220.1">
    <property type="nucleotide sequence ID" value="NZ_FUZA01000001.1"/>
</dbReference>
<accession>A0A1T5BVS3</accession>
<proteinExistence type="predicted"/>